<dbReference type="PROSITE" id="PS51635">
    <property type="entry name" value="PNPLA"/>
    <property type="match status" value="1"/>
</dbReference>
<dbReference type="InterPro" id="IPR016035">
    <property type="entry name" value="Acyl_Trfase/lysoPLipase"/>
</dbReference>
<accession>A0A1T4NPX1</accession>
<keyword evidence="3 4" id="KW-0443">Lipid metabolism</keyword>
<evidence type="ECO:0000256" key="3">
    <source>
        <dbReference type="ARBA" id="ARBA00023098"/>
    </source>
</evidence>
<dbReference type="InterPro" id="IPR050301">
    <property type="entry name" value="NTE"/>
</dbReference>
<proteinExistence type="predicted"/>
<sequence length="307" mass="33251">MLGRKAVNRPTIGLALGGGGLRGIVHIGILEVLSKEGIQIDMISGSSMGGLIAGLYGAGLEPSDLDKLALEVKDGKRFDLSLGFIEIIKFLIKSISAKLGPSPKEMPMGLISGNKIKKDLLKETEGKYFNEARIPIAITATNIMSGELVIFIANEFKPDLQHLDDRIFITDQQIATAIRATISIPGLFIPLEVEGHLLVDGGLKNNVPADILDELGVDIKVAIDLGFAIQDDKLIKNPVDLILQSVDIMGQEVSNLILEDYADLIIEPKVEKASLTDIEKIPYLLKTGRQIGYQLVPKIERLIKGGK</sequence>
<dbReference type="Proteomes" id="UP000190625">
    <property type="component" value="Unassembled WGS sequence"/>
</dbReference>
<gene>
    <name evidence="6" type="ORF">SAMN02745118_01882</name>
</gene>
<evidence type="ECO:0000259" key="5">
    <source>
        <dbReference type="PROSITE" id="PS51635"/>
    </source>
</evidence>
<dbReference type="OrthoDB" id="9770965at2"/>
<keyword evidence="1 4" id="KW-0378">Hydrolase</keyword>
<evidence type="ECO:0000256" key="2">
    <source>
        <dbReference type="ARBA" id="ARBA00022963"/>
    </source>
</evidence>
<name>A0A1T4NPX1_9FIRM</name>
<dbReference type="AlphaFoldDB" id="A0A1T4NPX1"/>
<dbReference type="Pfam" id="PF01734">
    <property type="entry name" value="Patatin"/>
    <property type="match status" value="1"/>
</dbReference>
<dbReference type="SUPFAM" id="SSF52151">
    <property type="entry name" value="FabD/lysophospholipase-like"/>
    <property type="match status" value="1"/>
</dbReference>
<dbReference type="GO" id="GO:0016787">
    <property type="term" value="F:hydrolase activity"/>
    <property type="evidence" value="ECO:0007669"/>
    <property type="project" value="UniProtKB-UniRule"/>
</dbReference>
<dbReference type="RefSeq" id="WP_078810329.1">
    <property type="nucleotide sequence ID" value="NZ_FUWM01000015.1"/>
</dbReference>
<feature type="short sequence motif" description="GXSXG" evidence="4">
    <location>
        <begin position="45"/>
        <end position="49"/>
    </location>
</feature>
<feature type="short sequence motif" description="GXGXXG" evidence="4">
    <location>
        <begin position="18"/>
        <end position="23"/>
    </location>
</feature>
<feature type="domain" description="PNPLA" evidence="5">
    <location>
        <begin position="14"/>
        <end position="213"/>
    </location>
</feature>
<dbReference type="PANTHER" id="PTHR14226:SF76">
    <property type="entry name" value="NTE FAMILY PROTEIN RSSA"/>
    <property type="match status" value="1"/>
</dbReference>
<reference evidence="7" key="1">
    <citation type="submission" date="2017-02" db="EMBL/GenBank/DDBJ databases">
        <authorList>
            <person name="Varghese N."/>
            <person name="Submissions S."/>
        </authorList>
    </citation>
    <scope>NUCLEOTIDE SEQUENCE [LARGE SCALE GENOMIC DNA]</scope>
    <source>
        <strain evidence="7">ATCC BAA-73</strain>
    </source>
</reference>
<keyword evidence="7" id="KW-1185">Reference proteome</keyword>
<evidence type="ECO:0000256" key="1">
    <source>
        <dbReference type="ARBA" id="ARBA00022801"/>
    </source>
</evidence>
<feature type="active site" description="Proton acceptor" evidence="4">
    <location>
        <position position="200"/>
    </location>
</feature>
<evidence type="ECO:0000313" key="7">
    <source>
        <dbReference type="Proteomes" id="UP000190625"/>
    </source>
</evidence>
<dbReference type="GO" id="GO:0016042">
    <property type="term" value="P:lipid catabolic process"/>
    <property type="evidence" value="ECO:0007669"/>
    <property type="project" value="UniProtKB-UniRule"/>
</dbReference>
<dbReference type="EMBL" id="FUWM01000015">
    <property type="protein sequence ID" value="SJZ81106.1"/>
    <property type="molecule type" value="Genomic_DNA"/>
</dbReference>
<dbReference type="STRING" id="142842.SAMN02745118_01882"/>
<keyword evidence="2 4" id="KW-0442">Lipid degradation</keyword>
<protein>
    <submittedName>
        <fullName evidence="6">NTE family protein</fullName>
    </submittedName>
</protein>
<evidence type="ECO:0000313" key="6">
    <source>
        <dbReference type="EMBL" id="SJZ81106.1"/>
    </source>
</evidence>
<dbReference type="Gene3D" id="3.40.1090.10">
    <property type="entry name" value="Cytosolic phospholipase A2 catalytic domain"/>
    <property type="match status" value="2"/>
</dbReference>
<dbReference type="PANTHER" id="PTHR14226">
    <property type="entry name" value="NEUROPATHY TARGET ESTERASE/SWISS CHEESE D.MELANOGASTER"/>
    <property type="match status" value="1"/>
</dbReference>
<feature type="short sequence motif" description="DGA/G" evidence="4">
    <location>
        <begin position="200"/>
        <end position="202"/>
    </location>
</feature>
<dbReference type="InterPro" id="IPR002641">
    <property type="entry name" value="PNPLA_dom"/>
</dbReference>
<evidence type="ECO:0000256" key="4">
    <source>
        <dbReference type="PROSITE-ProRule" id="PRU01161"/>
    </source>
</evidence>
<feature type="active site" description="Nucleophile" evidence="4">
    <location>
        <position position="47"/>
    </location>
</feature>
<organism evidence="6 7">
    <name type="scientific">Selenihalanaerobacter shriftii</name>
    <dbReference type="NCBI Taxonomy" id="142842"/>
    <lineage>
        <taxon>Bacteria</taxon>
        <taxon>Bacillati</taxon>
        <taxon>Bacillota</taxon>
        <taxon>Clostridia</taxon>
        <taxon>Halanaerobiales</taxon>
        <taxon>Halobacteroidaceae</taxon>
        <taxon>Selenihalanaerobacter</taxon>
    </lineage>
</organism>